<accession>A0A8E2E1B9</accession>
<gene>
    <name evidence="2" type="ORF">K432DRAFT_308682</name>
</gene>
<protein>
    <submittedName>
        <fullName evidence="2">Uncharacterized protein</fullName>
    </submittedName>
</protein>
<feature type="region of interest" description="Disordered" evidence="1">
    <location>
        <begin position="106"/>
        <end position="150"/>
    </location>
</feature>
<dbReference type="Proteomes" id="UP000250266">
    <property type="component" value="Unassembled WGS sequence"/>
</dbReference>
<evidence type="ECO:0000313" key="3">
    <source>
        <dbReference type="Proteomes" id="UP000250266"/>
    </source>
</evidence>
<dbReference type="AlphaFoldDB" id="A0A8E2E1B9"/>
<dbReference type="EMBL" id="KV745325">
    <property type="protein sequence ID" value="OCK75373.1"/>
    <property type="molecule type" value="Genomic_DNA"/>
</dbReference>
<evidence type="ECO:0000256" key="1">
    <source>
        <dbReference type="SAM" id="MobiDB-lite"/>
    </source>
</evidence>
<proteinExistence type="predicted"/>
<keyword evidence="3" id="KW-1185">Reference proteome</keyword>
<dbReference type="OrthoDB" id="5391787at2759"/>
<reference evidence="2 3" key="1">
    <citation type="journal article" date="2016" name="Nat. Commun.">
        <title>Ectomycorrhizal ecology is imprinted in the genome of the dominant symbiotic fungus Cenococcum geophilum.</title>
        <authorList>
            <consortium name="DOE Joint Genome Institute"/>
            <person name="Peter M."/>
            <person name="Kohler A."/>
            <person name="Ohm R.A."/>
            <person name="Kuo A."/>
            <person name="Krutzmann J."/>
            <person name="Morin E."/>
            <person name="Arend M."/>
            <person name="Barry K.W."/>
            <person name="Binder M."/>
            <person name="Choi C."/>
            <person name="Clum A."/>
            <person name="Copeland A."/>
            <person name="Grisel N."/>
            <person name="Haridas S."/>
            <person name="Kipfer T."/>
            <person name="LaButti K."/>
            <person name="Lindquist E."/>
            <person name="Lipzen A."/>
            <person name="Maire R."/>
            <person name="Meier B."/>
            <person name="Mihaltcheva S."/>
            <person name="Molinier V."/>
            <person name="Murat C."/>
            <person name="Poggeler S."/>
            <person name="Quandt C.A."/>
            <person name="Sperisen C."/>
            <person name="Tritt A."/>
            <person name="Tisserant E."/>
            <person name="Crous P.W."/>
            <person name="Henrissat B."/>
            <person name="Nehls U."/>
            <person name="Egli S."/>
            <person name="Spatafora J.W."/>
            <person name="Grigoriev I.V."/>
            <person name="Martin F.M."/>
        </authorList>
    </citation>
    <scope>NUCLEOTIDE SEQUENCE [LARGE SCALE GENOMIC DNA]</scope>
    <source>
        <strain evidence="2 3">CBS 459.81</strain>
    </source>
</reference>
<feature type="compositionally biased region" description="Polar residues" evidence="1">
    <location>
        <begin position="132"/>
        <end position="150"/>
    </location>
</feature>
<organism evidence="2 3">
    <name type="scientific">Lepidopterella palustris CBS 459.81</name>
    <dbReference type="NCBI Taxonomy" id="1314670"/>
    <lineage>
        <taxon>Eukaryota</taxon>
        <taxon>Fungi</taxon>
        <taxon>Dikarya</taxon>
        <taxon>Ascomycota</taxon>
        <taxon>Pezizomycotina</taxon>
        <taxon>Dothideomycetes</taxon>
        <taxon>Pleosporomycetidae</taxon>
        <taxon>Mytilinidiales</taxon>
        <taxon>Argynnaceae</taxon>
        <taxon>Lepidopterella</taxon>
    </lineage>
</organism>
<sequence>MEFNNFLDYQPLSDHNEDIHHVLDQWSRAAFLESHVATPIHANCLDDIEHIYAGLHKCVDQVVAKISVRTPPRLDQIREQNRKLIDKLTTVECTITGDTTAVILGSGSPVRPSAPAPDLARVRSGCKRRRVSQSTGPGTESASIPNTRSVSPFSMPEIRTYIASGSQLNQSHGHGSPSFGGLKGDSMLAKKLLQIGNQEARTQFAEFAAQLKAPKCQNALPNMYQFSNVSQITDVSHFLRLVLDLGLAIESSIFGEQTSRIRKRIALAHFYHAYTLAQDNPEIFLSWCDNQRLQGGSMLPKAGNKSVVQHRFADLIFSQALNHEGMPSARPFDHGYDAKRKAAKIQMWRKSGKKWAQIIQCFGYGILLLLPPSLSDEE</sequence>
<name>A0A8E2E1B9_9PEZI</name>
<evidence type="ECO:0000313" key="2">
    <source>
        <dbReference type="EMBL" id="OCK75373.1"/>
    </source>
</evidence>